<dbReference type="SUPFAM" id="SSF49764">
    <property type="entry name" value="HSP20-like chaperones"/>
    <property type="match status" value="1"/>
</dbReference>
<dbReference type="GO" id="GO:0051082">
    <property type="term" value="F:unfolded protein binding"/>
    <property type="evidence" value="ECO:0007669"/>
    <property type="project" value="TreeGrafter"/>
</dbReference>
<evidence type="ECO:0000256" key="2">
    <source>
        <dbReference type="RuleBase" id="RU003616"/>
    </source>
</evidence>
<dbReference type="GO" id="GO:0042026">
    <property type="term" value="P:protein refolding"/>
    <property type="evidence" value="ECO:0007669"/>
    <property type="project" value="TreeGrafter"/>
</dbReference>
<dbReference type="InterPro" id="IPR008978">
    <property type="entry name" value="HSP20-like_chaperone"/>
</dbReference>
<evidence type="ECO:0000256" key="1">
    <source>
        <dbReference type="PROSITE-ProRule" id="PRU00285"/>
    </source>
</evidence>
<dbReference type="EMBL" id="UYRR01003605">
    <property type="protein sequence ID" value="VDK20256.1"/>
    <property type="molecule type" value="Genomic_DNA"/>
</dbReference>
<dbReference type="PROSITE" id="PS01031">
    <property type="entry name" value="SHSP"/>
    <property type="match status" value="1"/>
</dbReference>
<keyword evidence="5" id="KW-1185">Reference proteome</keyword>
<dbReference type="GO" id="GO:0005737">
    <property type="term" value="C:cytoplasm"/>
    <property type="evidence" value="ECO:0007669"/>
    <property type="project" value="TreeGrafter"/>
</dbReference>
<dbReference type="CDD" id="cd06526">
    <property type="entry name" value="metazoan_ACD"/>
    <property type="match status" value="1"/>
</dbReference>
<dbReference type="OrthoDB" id="1431247at2759"/>
<dbReference type="PRINTS" id="PR00299">
    <property type="entry name" value="ACRYSTALLIN"/>
</dbReference>
<gene>
    <name evidence="4" type="ORF">ASIM_LOCUS2620</name>
</gene>
<dbReference type="InterPro" id="IPR002068">
    <property type="entry name" value="A-crystallin/Hsp20_dom"/>
</dbReference>
<dbReference type="Proteomes" id="UP000267096">
    <property type="component" value="Unassembled WGS sequence"/>
</dbReference>
<organism evidence="6">
    <name type="scientific">Anisakis simplex</name>
    <name type="common">Herring worm</name>
    <dbReference type="NCBI Taxonomy" id="6269"/>
    <lineage>
        <taxon>Eukaryota</taxon>
        <taxon>Metazoa</taxon>
        <taxon>Ecdysozoa</taxon>
        <taxon>Nematoda</taxon>
        <taxon>Chromadorea</taxon>
        <taxon>Rhabditida</taxon>
        <taxon>Spirurina</taxon>
        <taxon>Ascaridomorpha</taxon>
        <taxon>Ascaridoidea</taxon>
        <taxon>Anisakidae</taxon>
        <taxon>Anisakis</taxon>
        <taxon>Anisakis simplex complex</taxon>
    </lineage>
</organism>
<evidence type="ECO:0000313" key="6">
    <source>
        <dbReference type="WBParaSite" id="ASIM_0000276601-mRNA-1"/>
    </source>
</evidence>
<name>A0A0M3J5D6_ANISI</name>
<dbReference type="Pfam" id="PF00011">
    <property type="entry name" value="HSP20"/>
    <property type="match status" value="1"/>
</dbReference>
<sequence length="128" mass="14569">MHIAHFFRSKSLLAHTQMSTTLPIVRNWVGELWDWPLQCSDGVVRVTNTRDKFEVGLDVQYFAPNEIEVKVSGQEIIINCRHELRPDSVGTVAREVHRNYKLPEDVDASTLESHLSSRGVLTITADKI</sequence>
<comment type="similarity">
    <text evidence="1 2">Belongs to the small heat shock protein (HSP20) family.</text>
</comment>
<evidence type="ECO:0000259" key="3">
    <source>
        <dbReference type="PROSITE" id="PS01031"/>
    </source>
</evidence>
<dbReference type="AlphaFoldDB" id="A0A0M3J5D6"/>
<evidence type="ECO:0000313" key="4">
    <source>
        <dbReference type="EMBL" id="VDK20256.1"/>
    </source>
</evidence>
<feature type="domain" description="SHSP" evidence="3">
    <location>
        <begin position="34"/>
        <end position="128"/>
    </location>
</feature>
<reference evidence="6" key="1">
    <citation type="submission" date="2017-02" db="UniProtKB">
        <authorList>
            <consortium name="WormBaseParasite"/>
        </authorList>
    </citation>
    <scope>IDENTIFICATION</scope>
</reference>
<accession>A0A0M3J5D6</accession>
<dbReference type="Gene3D" id="2.60.40.790">
    <property type="match status" value="1"/>
</dbReference>
<protein>
    <submittedName>
        <fullName evidence="6">Heat-shock protein 12.1 (inferred by orthology to a C. elegans protein)</fullName>
    </submittedName>
</protein>
<dbReference type="WBParaSite" id="ASIM_0000276601-mRNA-1">
    <property type="protein sequence ID" value="ASIM_0000276601-mRNA-1"/>
    <property type="gene ID" value="ASIM_0000276601"/>
</dbReference>
<reference evidence="4 5" key="2">
    <citation type="submission" date="2018-11" db="EMBL/GenBank/DDBJ databases">
        <authorList>
            <consortium name="Pathogen Informatics"/>
        </authorList>
    </citation>
    <scope>NUCLEOTIDE SEQUENCE [LARGE SCALE GENOMIC DNA]</scope>
</reference>
<dbReference type="GO" id="GO:0005634">
    <property type="term" value="C:nucleus"/>
    <property type="evidence" value="ECO:0007669"/>
    <property type="project" value="TreeGrafter"/>
</dbReference>
<dbReference type="GO" id="GO:0009408">
    <property type="term" value="P:response to heat"/>
    <property type="evidence" value="ECO:0007669"/>
    <property type="project" value="TreeGrafter"/>
</dbReference>
<dbReference type="PANTHER" id="PTHR45640:SF35">
    <property type="entry name" value="HEAT SHOCK PROTEIN HSP-12.2"/>
    <property type="match status" value="1"/>
</dbReference>
<evidence type="ECO:0000313" key="5">
    <source>
        <dbReference type="Proteomes" id="UP000267096"/>
    </source>
</evidence>
<dbReference type="InterPro" id="IPR001436">
    <property type="entry name" value="Alpha-crystallin/sHSP_animal"/>
</dbReference>
<dbReference type="PANTHER" id="PTHR45640">
    <property type="entry name" value="HEAT SHOCK PROTEIN HSP-12.2-RELATED"/>
    <property type="match status" value="1"/>
</dbReference>
<proteinExistence type="inferred from homology"/>